<feature type="compositionally biased region" description="Basic residues" evidence="1">
    <location>
        <begin position="194"/>
        <end position="204"/>
    </location>
</feature>
<dbReference type="VEuPathDB" id="FungiDB:LELG_04663"/>
<evidence type="ECO:0000256" key="1">
    <source>
        <dbReference type="SAM" id="MobiDB-lite"/>
    </source>
</evidence>
<feature type="compositionally biased region" description="Gly residues" evidence="1">
    <location>
        <begin position="169"/>
        <end position="179"/>
    </location>
</feature>
<dbReference type="EMBL" id="CH981530">
    <property type="protein sequence ID" value="EDK46482.1"/>
    <property type="molecule type" value="Genomic_DNA"/>
</dbReference>
<dbReference type="OrthoDB" id="3981230at2759"/>
<dbReference type="GeneID" id="5231283"/>
<name>A5E4X4_LODEL</name>
<gene>
    <name evidence="2" type="ORF">LELG_04663</name>
</gene>
<dbReference type="OMA" id="HITNELF"/>
<evidence type="ECO:0000313" key="3">
    <source>
        <dbReference type="Proteomes" id="UP000001996"/>
    </source>
</evidence>
<feature type="region of interest" description="Disordered" evidence="1">
    <location>
        <begin position="163"/>
        <end position="204"/>
    </location>
</feature>
<accession>A5E4X4</accession>
<dbReference type="eggNOG" id="ENOG502SABW">
    <property type="taxonomic scope" value="Eukaryota"/>
</dbReference>
<dbReference type="KEGG" id="lel:PVL30_005395"/>
<dbReference type="Proteomes" id="UP000001996">
    <property type="component" value="Unassembled WGS sequence"/>
</dbReference>
<dbReference type="InParanoid" id="A5E4X4"/>
<feature type="region of interest" description="Disordered" evidence="1">
    <location>
        <begin position="248"/>
        <end position="267"/>
    </location>
</feature>
<reference evidence="2 3" key="1">
    <citation type="journal article" date="2009" name="Nature">
        <title>Evolution of pathogenicity and sexual reproduction in eight Candida genomes.</title>
        <authorList>
            <person name="Butler G."/>
            <person name="Rasmussen M.D."/>
            <person name="Lin M.F."/>
            <person name="Santos M.A."/>
            <person name="Sakthikumar S."/>
            <person name="Munro C.A."/>
            <person name="Rheinbay E."/>
            <person name="Grabherr M."/>
            <person name="Forche A."/>
            <person name="Reedy J.L."/>
            <person name="Agrafioti I."/>
            <person name="Arnaud M.B."/>
            <person name="Bates S."/>
            <person name="Brown A.J."/>
            <person name="Brunke S."/>
            <person name="Costanzo M.C."/>
            <person name="Fitzpatrick D.A."/>
            <person name="de Groot P.W."/>
            <person name="Harris D."/>
            <person name="Hoyer L.L."/>
            <person name="Hube B."/>
            <person name="Klis F.M."/>
            <person name="Kodira C."/>
            <person name="Lennard N."/>
            <person name="Logue M.E."/>
            <person name="Martin R."/>
            <person name="Neiman A.M."/>
            <person name="Nikolaou E."/>
            <person name="Quail M.A."/>
            <person name="Quinn J."/>
            <person name="Santos M.C."/>
            <person name="Schmitzberger F.F."/>
            <person name="Sherlock G."/>
            <person name="Shah P."/>
            <person name="Silverstein K.A."/>
            <person name="Skrzypek M.S."/>
            <person name="Soll D."/>
            <person name="Staggs R."/>
            <person name="Stansfield I."/>
            <person name="Stumpf M.P."/>
            <person name="Sudbery P.E."/>
            <person name="Srikantha T."/>
            <person name="Zeng Q."/>
            <person name="Berman J."/>
            <person name="Berriman M."/>
            <person name="Heitman J."/>
            <person name="Gow N.A."/>
            <person name="Lorenz M.C."/>
            <person name="Birren B.W."/>
            <person name="Kellis M."/>
            <person name="Cuomo C.A."/>
        </authorList>
    </citation>
    <scope>NUCLEOTIDE SEQUENCE [LARGE SCALE GENOMIC DNA]</scope>
    <source>
        <strain evidence="3">ATCC 11503 / BCRC 21390 / CBS 2605 / JCM 1781 / NBRC 1676 / NRRL YB-4239</strain>
    </source>
</reference>
<dbReference type="HOGENOM" id="CLU_050722_1_0_1"/>
<organism evidence="2 3">
    <name type="scientific">Lodderomyces elongisporus (strain ATCC 11503 / CBS 2605 / JCM 1781 / NBRC 1676 / NRRL YB-4239)</name>
    <name type="common">Yeast</name>
    <name type="synonym">Saccharomyces elongisporus</name>
    <dbReference type="NCBI Taxonomy" id="379508"/>
    <lineage>
        <taxon>Eukaryota</taxon>
        <taxon>Fungi</taxon>
        <taxon>Dikarya</taxon>
        <taxon>Ascomycota</taxon>
        <taxon>Saccharomycotina</taxon>
        <taxon>Pichiomycetes</taxon>
        <taxon>Debaryomycetaceae</taxon>
        <taxon>Candida/Lodderomyces clade</taxon>
        <taxon>Lodderomyces</taxon>
    </lineage>
</organism>
<keyword evidence="3" id="KW-1185">Reference proteome</keyword>
<sequence>MPPSEEGDVTFEEIDYSLMIAPPQDEALNPGTESLSIISPIPSTNNLYRICLPPDTNTTNHITNELFQVTSNLRTKQQQQQQQKPEKLQWYRNRSMYYNHVWKPQHQIQPQQQIRLQDELLFNDIQENNFEMDDVNRTKVFQKRLKRPIEEISPELRAYFYPNQKTGIDGTGGARGLGGPDEDKENSDRQPYKISKKNSTHQRLKGIPLIETNNMLRRSKSMSEISNNTSLSSTLAASQSFTKTLQTTSPPLHAASAPSSPKRFCQPRHQSLTPSKPNIHYDAAKIFLIESLTGLVKDATSFATELNGLSYCELPYPDNENEVIQIPTNSDHGEKTAIIRMFRTKLRNGLLKKTRTTNERLEGSTRGYGFYSEAELQAYKERKENLAGREEDGQENGVLVLSQSPVKKIGRKGEKKKHVRWAAKLEW</sequence>
<dbReference type="AlphaFoldDB" id="A5E4X4"/>
<evidence type="ECO:0000313" key="2">
    <source>
        <dbReference type="EMBL" id="EDK46482.1"/>
    </source>
</evidence>
<feature type="compositionally biased region" description="Low complexity" evidence="1">
    <location>
        <begin position="249"/>
        <end position="261"/>
    </location>
</feature>
<protein>
    <submittedName>
        <fullName evidence="2">Uncharacterized protein</fullName>
    </submittedName>
</protein>
<proteinExistence type="predicted"/>